<dbReference type="InterPro" id="IPR036875">
    <property type="entry name" value="Znf_CCHC_sf"/>
</dbReference>
<feature type="compositionally biased region" description="Basic and acidic residues" evidence="2">
    <location>
        <begin position="39"/>
        <end position="84"/>
    </location>
</feature>
<feature type="region of interest" description="Disordered" evidence="2">
    <location>
        <begin position="689"/>
        <end position="744"/>
    </location>
</feature>
<feature type="region of interest" description="Disordered" evidence="2">
    <location>
        <begin position="239"/>
        <end position="306"/>
    </location>
</feature>
<protein>
    <recommendedName>
        <fullName evidence="5">CCHC-type domain-containing protein</fullName>
    </recommendedName>
</protein>
<dbReference type="EMBL" id="KL198004">
    <property type="protein sequence ID" value="KDQ33839.1"/>
    <property type="molecule type" value="Genomic_DNA"/>
</dbReference>
<accession>A0A067P147</accession>
<dbReference type="STRING" id="1137138.A0A067P147"/>
<name>A0A067P147_PLEO1</name>
<evidence type="ECO:0008006" key="5">
    <source>
        <dbReference type="Google" id="ProtNLM"/>
    </source>
</evidence>
<dbReference type="Gene3D" id="2.40.70.10">
    <property type="entry name" value="Acid Proteases"/>
    <property type="match status" value="1"/>
</dbReference>
<proteinExistence type="predicted"/>
<keyword evidence="1" id="KW-0507">mRNA processing</keyword>
<feature type="region of interest" description="Disordered" evidence="2">
    <location>
        <begin position="132"/>
        <end position="160"/>
    </location>
</feature>
<sequence>MDTNEGSIQNRAPSAGRPESIESILPTRNKGKGRATSSDLERDREREKRLANDYERGNAKHESEASSQRMREWVNDQRSADKRQTMMPSPTLSQGAFTEFLIQMRIRENETGTQLSTEQINDLVRAILADRATRDKHNGDGAAPAGQPARTDNVQELRGPVHPSWDTRVALQRWRNDAMANHEYTEIPDQGIVFDDKGAPMERPAHHNNGVANERLATAAPARPKRVKTAVTVLSDRNLDHTVPDYGGDPTTNRRSSRYNIPATQPYAELPSVGRRARSRNRSLSSRGDDNGDGEPHRRENTQLRMGELNDMDVNRRHRSRLTSEDLDVGRHELPGQSSSYQRAIERRYLTLINDQLGEQLVLPNGLKPPSGIPKPDKYSGEADVEIFNNWLQSLLRWLRLQLYGGAERDGECVAMVGLFIDGKAATWYNDEVDGMYRRHRSWTFARVILDMYDRFVQPTAMQDATEQFYAVEYTSSGGVRGFYDELDRKAARMIHSVDAYTFRRQFLMGLPSYIRNVIIDRGYTAERHRLKEIYRVAIQVEEGRIITKHYAAASSKRAANTNVNGERQQSGNRRFARHTPYNGNEGKSSPHGLRRGDQNTNTRPTPPINNVRNERKDERPGKGPIANHAARPNAPRQTHPGPSQSRCYACGNLGHFASDPACPKREQPKMFAARDVNDHDDGRSVASLAHDQRSVAEAGGLTSAHVEDDRHDEYERSRYSSPTSDSDGSRDEYENEPEDVGDDRMAAMNEALGERMFAMRNAAPEQRPRRQIAGDRITLWSQDRKYVARPQRTSDEKAVLAMLVDIGGEQAFTLFDSGCTTDSLSPEYARVAKIPYGHLKEPVPLQLGTVGSSSRINFGAEATLKLGPIVSKTYFDIANLDRYNAIIGTPTMRKYGIVLDFADKCVRIGNRTFDAIKEGEETRLMARRHSIQRRK</sequence>
<dbReference type="CDD" id="cd00303">
    <property type="entry name" value="retropepsin_like"/>
    <property type="match status" value="1"/>
</dbReference>
<evidence type="ECO:0000313" key="4">
    <source>
        <dbReference type="Proteomes" id="UP000027073"/>
    </source>
</evidence>
<dbReference type="GO" id="GO:0006397">
    <property type="term" value="P:mRNA processing"/>
    <property type="evidence" value="ECO:0007669"/>
    <property type="project" value="UniProtKB-KW"/>
</dbReference>
<reference evidence="4" key="1">
    <citation type="journal article" date="2014" name="Proc. Natl. Acad. Sci. U.S.A.">
        <title>Extensive sampling of basidiomycete genomes demonstrates inadequacy of the white-rot/brown-rot paradigm for wood decay fungi.</title>
        <authorList>
            <person name="Riley R."/>
            <person name="Salamov A.A."/>
            <person name="Brown D.W."/>
            <person name="Nagy L.G."/>
            <person name="Floudas D."/>
            <person name="Held B.W."/>
            <person name="Levasseur A."/>
            <person name="Lombard V."/>
            <person name="Morin E."/>
            <person name="Otillar R."/>
            <person name="Lindquist E.A."/>
            <person name="Sun H."/>
            <person name="LaButti K.M."/>
            <person name="Schmutz J."/>
            <person name="Jabbour D."/>
            <person name="Luo H."/>
            <person name="Baker S.E."/>
            <person name="Pisabarro A.G."/>
            <person name="Walton J.D."/>
            <person name="Blanchette R.A."/>
            <person name="Henrissat B."/>
            <person name="Martin F."/>
            <person name="Cullen D."/>
            <person name="Hibbett D.S."/>
            <person name="Grigoriev I.V."/>
        </authorList>
    </citation>
    <scope>NUCLEOTIDE SEQUENCE [LARGE SCALE GENOMIC DNA]</scope>
    <source>
        <strain evidence="4">PC15</strain>
    </source>
</reference>
<feature type="compositionally biased region" description="Polar residues" evidence="2">
    <location>
        <begin position="558"/>
        <end position="573"/>
    </location>
</feature>
<feature type="compositionally biased region" description="Basic and acidic residues" evidence="2">
    <location>
        <begin position="706"/>
        <end position="719"/>
    </location>
</feature>
<feature type="compositionally biased region" description="Low complexity" evidence="2">
    <location>
        <begin position="600"/>
        <end position="612"/>
    </location>
</feature>
<feature type="compositionally biased region" description="Polar residues" evidence="2">
    <location>
        <begin position="250"/>
        <end position="263"/>
    </location>
</feature>
<dbReference type="AlphaFoldDB" id="A0A067P147"/>
<dbReference type="GO" id="GO:0003676">
    <property type="term" value="F:nucleic acid binding"/>
    <property type="evidence" value="ECO:0007669"/>
    <property type="project" value="InterPro"/>
</dbReference>
<dbReference type="OrthoDB" id="2799149at2759"/>
<feature type="compositionally biased region" description="Basic and acidic residues" evidence="2">
    <location>
        <begin position="287"/>
        <end position="302"/>
    </location>
</feature>
<feature type="region of interest" description="Disordered" evidence="2">
    <location>
        <begin position="1"/>
        <end position="91"/>
    </location>
</feature>
<feature type="compositionally biased region" description="Basic and acidic residues" evidence="2">
    <location>
        <begin position="613"/>
        <end position="622"/>
    </location>
</feature>
<evidence type="ECO:0000256" key="2">
    <source>
        <dbReference type="SAM" id="MobiDB-lite"/>
    </source>
</evidence>
<gene>
    <name evidence="3" type="ORF">PLEOSDRAFT_1099792</name>
</gene>
<organism evidence="3 4">
    <name type="scientific">Pleurotus ostreatus (strain PC15)</name>
    <name type="common">Oyster mushroom</name>
    <dbReference type="NCBI Taxonomy" id="1137138"/>
    <lineage>
        <taxon>Eukaryota</taxon>
        <taxon>Fungi</taxon>
        <taxon>Dikarya</taxon>
        <taxon>Basidiomycota</taxon>
        <taxon>Agaricomycotina</taxon>
        <taxon>Agaricomycetes</taxon>
        <taxon>Agaricomycetidae</taxon>
        <taxon>Agaricales</taxon>
        <taxon>Pleurotineae</taxon>
        <taxon>Pleurotaceae</taxon>
        <taxon>Pleurotus</taxon>
    </lineage>
</organism>
<dbReference type="InParanoid" id="A0A067P147"/>
<feature type="compositionally biased region" description="Polar residues" evidence="2">
    <location>
        <begin position="1"/>
        <end position="12"/>
    </location>
</feature>
<dbReference type="InterPro" id="IPR021109">
    <property type="entry name" value="Peptidase_aspartic_dom_sf"/>
</dbReference>
<feature type="region of interest" description="Disordered" evidence="2">
    <location>
        <begin position="554"/>
        <end position="645"/>
    </location>
</feature>
<evidence type="ECO:0000256" key="1">
    <source>
        <dbReference type="ARBA" id="ARBA00022664"/>
    </source>
</evidence>
<dbReference type="SUPFAM" id="SSF57756">
    <property type="entry name" value="Retrovirus zinc finger-like domains"/>
    <property type="match status" value="1"/>
</dbReference>
<dbReference type="VEuPathDB" id="FungiDB:PLEOSDRAFT_1099792"/>
<evidence type="ECO:0000313" key="3">
    <source>
        <dbReference type="EMBL" id="KDQ33839.1"/>
    </source>
</evidence>
<dbReference type="Proteomes" id="UP000027073">
    <property type="component" value="Unassembled WGS sequence"/>
</dbReference>
<dbReference type="GO" id="GO:0008270">
    <property type="term" value="F:zinc ion binding"/>
    <property type="evidence" value="ECO:0007669"/>
    <property type="project" value="InterPro"/>
</dbReference>
<dbReference type="HOGENOM" id="CLU_335585_0_0_1"/>